<organism evidence="4 5">
    <name type="scientific">Nocardia sputorum</name>
    <dbReference type="NCBI Taxonomy" id="2984338"/>
    <lineage>
        <taxon>Bacteria</taxon>
        <taxon>Bacillati</taxon>
        <taxon>Actinomycetota</taxon>
        <taxon>Actinomycetes</taxon>
        <taxon>Mycobacteriales</taxon>
        <taxon>Nocardiaceae</taxon>
        <taxon>Nocardia</taxon>
    </lineage>
</organism>
<evidence type="ECO:0000256" key="2">
    <source>
        <dbReference type="SAM" id="SignalP"/>
    </source>
</evidence>
<dbReference type="Proteomes" id="UP001317870">
    <property type="component" value="Chromosome"/>
</dbReference>
<feature type="chain" id="PRO_5046214908" description="DUF8020 domain-containing protein" evidence="2">
    <location>
        <begin position="27"/>
        <end position="249"/>
    </location>
</feature>
<keyword evidence="1" id="KW-1133">Transmembrane helix</keyword>
<feature type="signal peptide" evidence="2">
    <location>
        <begin position="1"/>
        <end position="26"/>
    </location>
</feature>
<evidence type="ECO:0000259" key="3">
    <source>
        <dbReference type="Pfam" id="PF26059"/>
    </source>
</evidence>
<protein>
    <recommendedName>
        <fullName evidence="3">DUF8020 domain-containing protein</fullName>
    </recommendedName>
</protein>
<dbReference type="EMBL" id="AP026978">
    <property type="protein sequence ID" value="BDT98111.1"/>
    <property type="molecule type" value="Genomic_DNA"/>
</dbReference>
<feature type="transmembrane region" description="Helical" evidence="1">
    <location>
        <begin position="164"/>
        <end position="190"/>
    </location>
</feature>
<feature type="transmembrane region" description="Helical" evidence="1">
    <location>
        <begin position="222"/>
        <end position="240"/>
    </location>
</feature>
<feature type="domain" description="DUF8020" evidence="3">
    <location>
        <begin position="49"/>
        <end position="117"/>
    </location>
</feature>
<accession>A0ABM8CT30</accession>
<dbReference type="InterPro" id="IPR058333">
    <property type="entry name" value="DUF8020"/>
</dbReference>
<keyword evidence="1" id="KW-0472">Membrane</keyword>
<evidence type="ECO:0000313" key="4">
    <source>
        <dbReference type="EMBL" id="BDT98111.1"/>
    </source>
</evidence>
<keyword evidence="2" id="KW-0732">Signal</keyword>
<dbReference type="Pfam" id="PF26059">
    <property type="entry name" value="DUF8020"/>
    <property type="match status" value="1"/>
</dbReference>
<dbReference type="RefSeq" id="WP_281878088.1">
    <property type="nucleotide sequence ID" value="NZ_AP026978.1"/>
</dbReference>
<evidence type="ECO:0000313" key="5">
    <source>
        <dbReference type="Proteomes" id="UP001317870"/>
    </source>
</evidence>
<sequence length="249" mass="24832">MQITKLALAAAITTAAVSIAAGTSSAAPEVATADSTSVEATSTEAAEAIGFTAHATDTASIITIDSGSLVVEDQVLKIKAADGTVVAGTPLTFLVDEFEFPITAEISERTATLTPQFDLAHATYKPVALPFEDKAPWKTEYDREQAAWSRMTSTLSMGATIGTLVGGIGGAAVGCVLGGIAGATVAAATIVGMFGPFIPAAAVGCLGGIVAVGALGTVAGQILVTAPVAIGAAIMYFSTINSPMPTPQK</sequence>
<proteinExistence type="predicted"/>
<reference evidence="4 5" key="1">
    <citation type="submission" date="2022-11" db="EMBL/GenBank/DDBJ databases">
        <title>Genome Sequencing of Nocardia sp. ON39_IFM12276 and assembly.</title>
        <authorList>
            <person name="Shimojima M."/>
            <person name="Toyokawa M."/>
            <person name="Uesaka K."/>
        </authorList>
    </citation>
    <scope>NUCLEOTIDE SEQUENCE [LARGE SCALE GENOMIC DNA]</scope>
    <source>
        <strain evidence="4 5">IFM 12276</strain>
    </source>
</reference>
<feature type="transmembrane region" description="Helical" evidence="1">
    <location>
        <begin position="197"/>
        <end position="216"/>
    </location>
</feature>
<evidence type="ECO:0000256" key="1">
    <source>
        <dbReference type="SAM" id="Phobius"/>
    </source>
</evidence>
<keyword evidence="5" id="KW-1185">Reference proteome</keyword>
<keyword evidence="1" id="KW-0812">Transmembrane</keyword>
<name>A0ABM8CT30_9NOCA</name>
<gene>
    <name evidence="4" type="ORF">IFM12276_11400</name>
</gene>